<organism evidence="10 11">
    <name type="scientific">Sporosarcina aquimarina</name>
    <dbReference type="NCBI Taxonomy" id="114975"/>
    <lineage>
        <taxon>Bacteria</taxon>
        <taxon>Bacillati</taxon>
        <taxon>Bacillota</taxon>
        <taxon>Bacilli</taxon>
        <taxon>Bacillales</taxon>
        <taxon>Caryophanaceae</taxon>
        <taxon>Sporosarcina</taxon>
    </lineage>
</organism>
<evidence type="ECO:0000256" key="8">
    <source>
        <dbReference type="SAM" id="SignalP"/>
    </source>
</evidence>
<dbReference type="EMBL" id="JAUBDH010000002">
    <property type="protein sequence ID" value="MDW0109114.1"/>
    <property type="molecule type" value="Genomic_DNA"/>
</dbReference>
<keyword evidence="4" id="KW-0133">Cell shape</keyword>
<comment type="caution">
    <text evidence="10">The sequence shown here is derived from an EMBL/GenBank/DDBJ whole genome shotgun (WGS) entry which is preliminary data.</text>
</comment>
<evidence type="ECO:0000256" key="5">
    <source>
        <dbReference type="ARBA" id="ARBA00022984"/>
    </source>
</evidence>
<evidence type="ECO:0000313" key="10">
    <source>
        <dbReference type="EMBL" id="MDW0109114.1"/>
    </source>
</evidence>
<evidence type="ECO:0000313" key="11">
    <source>
        <dbReference type="Proteomes" id="UP001280629"/>
    </source>
</evidence>
<evidence type="ECO:0000256" key="6">
    <source>
        <dbReference type="ARBA" id="ARBA00023316"/>
    </source>
</evidence>
<keyword evidence="3 10" id="KW-0378">Hydrolase</keyword>
<evidence type="ECO:0000256" key="4">
    <source>
        <dbReference type="ARBA" id="ARBA00022960"/>
    </source>
</evidence>
<keyword evidence="5" id="KW-0573">Peptidoglycan synthesis</keyword>
<dbReference type="InterPro" id="IPR001967">
    <property type="entry name" value="Peptidase_S11_N"/>
</dbReference>
<feature type="chain" id="PRO_5046472163" evidence="8">
    <location>
        <begin position="21"/>
        <end position="335"/>
    </location>
</feature>
<reference evidence="10 11" key="1">
    <citation type="submission" date="2023-06" db="EMBL/GenBank/DDBJ databases">
        <title>Sporosarcina sp. nov., isolated from Korean traditional fermented seafood 'Jeotgal'.</title>
        <authorList>
            <person name="Yang A.-I."/>
            <person name="Shin N.-R."/>
        </authorList>
    </citation>
    <scope>NUCLEOTIDE SEQUENCE [LARGE SCALE GENOMIC DNA]</scope>
    <source>
        <strain evidence="10 11">KCTC3840</strain>
    </source>
</reference>
<dbReference type="Pfam" id="PF00768">
    <property type="entry name" value="Peptidase_S11"/>
    <property type="match status" value="1"/>
</dbReference>
<dbReference type="GO" id="GO:0016787">
    <property type="term" value="F:hydrolase activity"/>
    <property type="evidence" value="ECO:0007669"/>
    <property type="project" value="UniProtKB-KW"/>
</dbReference>
<dbReference type="InterPro" id="IPR012338">
    <property type="entry name" value="Beta-lactam/transpept-like"/>
</dbReference>
<evidence type="ECO:0000259" key="9">
    <source>
        <dbReference type="Pfam" id="PF00768"/>
    </source>
</evidence>
<dbReference type="PANTHER" id="PTHR21581">
    <property type="entry name" value="D-ALANYL-D-ALANINE CARBOXYPEPTIDASE"/>
    <property type="match status" value="1"/>
</dbReference>
<accession>A0ABU4FWN5</accession>
<keyword evidence="2 8" id="KW-0732">Signal</keyword>
<evidence type="ECO:0000256" key="7">
    <source>
        <dbReference type="RuleBase" id="RU004016"/>
    </source>
</evidence>
<dbReference type="RefSeq" id="WP_317934512.1">
    <property type="nucleotide sequence ID" value="NZ_JAUBDH010000002.1"/>
</dbReference>
<name>A0ABU4FWN5_9BACL</name>
<protein>
    <submittedName>
        <fullName evidence="10">Serine hydrolase</fullName>
    </submittedName>
</protein>
<comment type="similarity">
    <text evidence="1 7">Belongs to the peptidase S11 family.</text>
</comment>
<keyword evidence="6" id="KW-0961">Cell wall biogenesis/degradation</keyword>
<dbReference type="Gene3D" id="3.40.710.10">
    <property type="entry name" value="DD-peptidase/beta-lactamase superfamily"/>
    <property type="match status" value="1"/>
</dbReference>
<proteinExistence type="inferred from homology"/>
<dbReference type="PANTHER" id="PTHR21581:SF33">
    <property type="entry name" value="D-ALANYL-D-ALANINE CARBOXYPEPTIDASE DACB"/>
    <property type="match status" value="1"/>
</dbReference>
<evidence type="ECO:0000256" key="3">
    <source>
        <dbReference type="ARBA" id="ARBA00022801"/>
    </source>
</evidence>
<feature type="domain" description="Peptidase S11 D-alanyl-D-alanine carboxypeptidase A N-terminal" evidence="9">
    <location>
        <begin position="29"/>
        <end position="243"/>
    </location>
</feature>
<evidence type="ECO:0000256" key="2">
    <source>
        <dbReference type="ARBA" id="ARBA00022729"/>
    </source>
</evidence>
<feature type="signal peptide" evidence="8">
    <location>
        <begin position="1"/>
        <end position="20"/>
    </location>
</feature>
<dbReference type="InterPro" id="IPR018044">
    <property type="entry name" value="Peptidase_S11"/>
</dbReference>
<dbReference type="SUPFAM" id="SSF56601">
    <property type="entry name" value="beta-lactamase/transpeptidase-like"/>
    <property type="match status" value="1"/>
</dbReference>
<keyword evidence="11" id="KW-1185">Reference proteome</keyword>
<dbReference type="PRINTS" id="PR00725">
    <property type="entry name" value="DADACBPTASE1"/>
</dbReference>
<evidence type="ECO:0000256" key="1">
    <source>
        <dbReference type="ARBA" id="ARBA00007164"/>
    </source>
</evidence>
<dbReference type="Proteomes" id="UP001280629">
    <property type="component" value="Unassembled WGS sequence"/>
</dbReference>
<sequence length="335" mass="36623">MKKVLAIIMLCASLVMTPWAETSAAGVNSSWAVIDADTGRLLDGDNPHEQLPIASLTKIWTALTFIEADVEQKNTVISQEAASAEGSSIYLEPGSKVSSTELLYGLMLRSGNDAAAALAEHAGGSQDGFVKMMNEQATLYGLKDTHFTNPSGLHNETHLSTAYETAMMLYFGMKNKEFKKIASTKTYKRRGENSGVWENKHRLITSKTDAVAGKTGFTKAAGRTLATYFEKDGKKVIVVTLNNGNDWNIHKSLAADVFQNYNLMTVAKKGKYSLLPGVTAKLNKPIKLLLKQEEKSKVSSVMKIPRIQTQSAEGQWTVSLDNEPLVTTLVQISRE</sequence>
<gene>
    <name evidence="10" type="ORF">QT716_03505</name>
</gene>